<dbReference type="Pfam" id="PF03705">
    <property type="entry name" value="CheR_N"/>
    <property type="match status" value="1"/>
</dbReference>
<dbReference type="SUPFAM" id="SSF47757">
    <property type="entry name" value="Chemotaxis receptor methyltransferase CheR, N-terminal domain"/>
    <property type="match status" value="1"/>
</dbReference>
<evidence type="ECO:0000256" key="3">
    <source>
        <dbReference type="ARBA" id="ARBA00022603"/>
    </source>
</evidence>
<evidence type="ECO:0000256" key="5">
    <source>
        <dbReference type="ARBA" id="ARBA00022691"/>
    </source>
</evidence>
<dbReference type="EMBL" id="VSSQ01023487">
    <property type="protein sequence ID" value="MPM70456.1"/>
    <property type="molecule type" value="Genomic_DNA"/>
</dbReference>
<dbReference type="InterPro" id="IPR050903">
    <property type="entry name" value="Bact_Chemotaxis_MeTrfase"/>
</dbReference>
<dbReference type="PRINTS" id="PR00996">
    <property type="entry name" value="CHERMTFRASE"/>
</dbReference>
<dbReference type="GO" id="GO:0032259">
    <property type="term" value="P:methylation"/>
    <property type="evidence" value="ECO:0007669"/>
    <property type="project" value="UniProtKB-KW"/>
</dbReference>
<dbReference type="InterPro" id="IPR036804">
    <property type="entry name" value="CheR_N_sf"/>
</dbReference>
<dbReference type="SMART" id="SM00138">
    <property type="entry name" value="MeTrc"/>
    <property type="match status" value="1"/>
</dbReference>
<organism evidence="7">
    <name type="scientific">bioreactor metagenome</name>
    <dbReference type="NCBI Taxonomy" id="1076179"/>
    <lineage>
        <taxon>unclassified sequences</taxon>
        <taxon>metagenomes</taxon>
        <taxon>ecological metagenomes</taxon>
    </lineage>
</organism>
<name>A0A645BY61_9ZZZZ</name>
<dbReference type="InterPro" id="IPR022642">
    <property type="entry name" value="CheR_C"/>
</dbReference>
<comment type="caution">
    <text evidence="7">The sequence shown here is derived from an EMBL/GenBank/DDBJ whole genome shotgun (WGS) entry which is preliminary data.</text>
</comment>
<evidence type="ECO:0000313" key="7">
    <source>
        <dbReference type="EMBL" id="MPM70456.1"/>
    </source>
</evidence>
<gene>
    <name evidence="7" type="primary">cheR_15</name>
    <name evidence="7" type="ORF">SDC9_117411</name>
</gene>
<dbReference type="GO" id="GO:0008983">
    <property type="term" value="F:protein-glutamate O-methyltransferase activity"/>
    <property type="evidence" value="ECO:0007669"/>
    <property type="project" value="UniProtKB-EC"/>
</dbReference>
<keyword evidence="4 7" id="KW-0808">Transferase</keyword>
<evidence type="ECO:0000259" key="6">
    <source>
        <dbReference type="PROSITE" id="PS50123"/>
    </source>
</evidence>
<proteinExistence type="predicted"/>
<dbReference type="Gene3D" id="1.10.155.10">
    <property type="entry name" value="Chemotaxis receptor methyltransferase CheR, N-terminal domain"/>
    <property type="match status" value="1"/>
</dbReference>
<dbReference type="EC" id="2.1.1.80" evidence="2"/>
<dbReference type="PROSITE" id="PS50123">
    <property type="entry name" value="CHER"/>
    <property type="match status" value="1"/>
</dbReference>
<dbReference type="SUPFAM" id="SSF53335">
    <property type="entry name" value="S-adenosyl-L-methionine-dependent methyltransferases"/>
    <property type="match status" value="1"/>
</dbReference>
<dbReference type="InterPro" id="IPR026024">
    <property type="entry name" value="Chemotaxis_MeTrfase_CheR"/>
</dbReference>
<dbReference type="InterPro" id="IPR022641">
    <property type="entry name" value="CheR_N"/>
</dbReference>
<dbReference type="InterPro" id="IPR029063">
    <property type="entry name" value="SAM-dependent_MTases_sf"/>
</dbReference>
<protein>
    <recommendedName>
        <fullName evidence="2">protein-glutamate O-methyltransferase</fullName>
        <ecNumber evidence="2">2.1.1.80</ecNumber>
    </recommendedName>
</protein>
<evidence type="ECO:0000256" key="4">
    <source>
        <dbReference type="ARBA" id="ARBA00022679"/>
    </source>
</evidence>
<feature type="domain" description="CheR-type methyltransferase" evidence="6">
    <location>
        <begin position="1"/>
        <end position="270"/>
    </location>
</feature>
<evidence type="ECO:0000256" key="1">
    <source>
        <dbReference type="ARBA" id="ARBA00001541"/>
    </source>
</evidence>
<keyword evidence="5" id="KW-0949">S-adenosyl-L-methionine</keyword>
<keyword evidence="3 7" id="KW-0489">Methyltransferase</keyword>
<comment type="catalytic activity">
    <reaction evidence="1">
        <text>L-glutamyl-[protein] + S-adenosyl-L-methionine = [protein]-L-glutamate 5-O-methyl ester + S-adenosyl-L-homocysteine</text>
        <dbReference type="Rhea" id="RHEA:24452"/>
        <dbReference type="Rhea" id="RHEA-COMP:10208"/>
        <dbReference type="Rhea" id="RHEA-COMP:10311"/>
        <dbReference type="ChEBI" id="CHEBI:29973"/>
        <dbReference type="ChEBI" id="CHEBI:57856"/>
        <dbReference type="ChEBI" id="CHEBI:59789"/>
        <dbReference type="ChEBI" id="CHEBI:82795"/>
        <dbReference type="EC" id="2.1.1.80"/>
    </reaction>
</comment>
<dbReference type="CDD" id="cd02440">
    <property type="entry name" value="AdoMet_MTases"/>
    <property type="match status" value="1"/>
</dbReference>
<dbReference type="Pfam" id="PF01739">
    <property type="entry name" value="CheR"/>
    <property type="match status" value="1"/>
</dbReference>
<evidence type="ECO:0000256" key="2">
    <source>
        <dbReference type="ARBA" id="ARBA00012534"/>
    </source>
</evidence>
<dbReference type="PANTHER" id="PTHR24422">
    <property type="entry name" value="CHEMOTAXIS PROTEIN METHYLTRANSFERASE"/>
    <property type="match status" value="1"/>
</dbReference>
<dbReference type="AlphaFoldDB" id="A0A645BY61"/>
<dbReference type="Gene3D" id="3.40.50.150">
    <property type="entry name" value="Vaccinia Virus protein VP39"/>
    <property type="match status" value="1"/>
</dbReference>
<dbReference type="PANTHER" id="PTHR24422:SF19">
    <property type="entry name" value="CHEMOTAXIS PROTEIN METHYLTRANSFERASE"/>
    <property type="match status" value="1"/>
</dbReference>
<accession>A0A645BY61</accession>
<dbReference type="InterPro" id="IPR000780">
    <property type="entry name" value="CheR_MeTrfase"/>
</dbReference>
<dbReference type="PIRSF" id="PIRSF000410">
    <property type="entry name" value="CheR"/>
    <property type="match status" value="1"/>
</dbReference>
<reference evidence="7" key="1">
    <citation type="submission" date="2019-08" db="EMBL/GenBank/DDBJ databases">
        <authorList>
            <person name="Kucharzyk K."/>
            <person name="Murdoch R.W."/>
            <person name="Higgins S."/>
            <person name="Loffler F."/>
        </authorList>
    </citation>
    <scope>NUCLEOTIDE SEQUENCE</scope>
</reference>
<sequence length="270" mass="31749">MIDITDSELKQLSEYIHQKYGIYLKEQKRTLVTGRLSSVLEKHGFGSFSEYLSLIKNDPTGEEEKTLINQITTNYTYFMREPSHFHYLRETVLPTLEAGVKDCDLRIWSAGCSSGEEAYTLAFILDEYFKNKNWWDKKVLATDISEKALDKARRGVYERGHLDDLPPQWRLDYFDRLDDNNMAVKEHIKKQVIFAPLNLIGGSFNFKRQFHIIMCRNVMIYFDQKTKVELVNRFYDITAPGGYLFIGHTESIASWESKYRYVMPALYRKI</sequence>